<evidence type="ECO:0000313" key="2">
    <source>
        <dbReference type="EMBL" id="PKA62426.1"/>
    </source>
</evidence>
<keyword evidence="1" id="KW-0812">Transmembrane</keyword>
<gene>
    <name evidence="2" type="ORF">AXF42_Ash009312</name>
</gene>
<keyword evidence="1" id="KW-1133">Transmembrane helix</keyword>
<name>A0A2I0B3Q2_9ASPA</name>
<dbReference type="PANTHER" id="PTHR34116:SF9">
    <property type="entry name" value="OS08G0346600 PROTEIN"/>
    <property type="match status" value="1"/>
</dbReference>
<evidence type="ECO:0000256" key="1">
    <source>
        <dbReference type="SAM" id="Phobius"/>
    </source>
</evidence>
<organism evidence="2 3">
    <name type="scientific">Apostasia shenzhenica</name>
    <dbReference type="NCBI Taxonomy" id="1088818"/>
    <lineage>
        <taxon>Eukaryota</taxon>
        <taxon>Viridiplantae</taxon>
        <taxon>Streptophyta</taxon>
        <taxon>Embryophyta</taxon>
        <taxon>Tracheophyta</taxon>
        <taxon>Spermatophyta</taxon>
        <taxon>Magnoliopsida</taxon>
        <taxon>Liliopsida</taxon>
        <taxon>Asparagales</taxon>
        <taxon>Orchidaceae</taxon>
        <taxon>Apostasioideae</taxon>
        <taxon>Apostasia</taxon>
    </lineage>
</organism>
<dbReference type="STRING" id="1088818.A0A2I0B3Q2"/>
<sequence>MIRKNEPADCPFDLAVAAAGATALAFSLLSAVLVLRFQLLSTGSPRRLRNLNSLWPVRLLLILFAALLVLAELLRIPLLLRRLPPHTCAAHSLVSVAFAEPAFYSTLLFLLRASTHPKLPSAAFSSASVAAVAAALPFFLLLSIFVSLPDSFFLSLGLPIDFLGHGRRSCDVPLFAAVLLAALAALYVPLFVTACWTAVAVVINKRLRVRLYALAASVVASLSIQVAALALASLWAPETAVHQALSLSAYVSLLVSVVAGEAILVVQPVVDSLSVVDSGDDRRLSGGAEC</sequence>
<dbReference type="AlphaFoldDB" id="A0A2I0B3Q2"/>
<dbReference type="Proteomes" id="UP000236161">
    <property type="component" value="Unassembled WGS sequence"/>
</dbReference>
<keyword evidence="3" id="KW-1185">Reference proteome</keyword>
<feature type="transmembrane region" description="Helical" evidence="1">
    <location>
        <begin position="55"/>
        <end position="78"/>
    </location>
</feature>
<dbReference type="OrthoDB" id="539709at2759"/>
<proteinExistence type="predicted"/>
<reference evidence="2 3" key="1">
    <citation type="journal article" date="2017" name="Nature">
        <title>The Apostasia genome and the evolution of orchids.</title>
        <authorList>
            <person name="Zhang G.Q."/>
            <person name="Liu K.W."/>
            <person name="Li Z."/>
            <person name="Lohaus R."/>
            <person name="Hsiao Y.Y."/>
            <person name="Niu S.C."/>
            <person name="Wang J.Y."/>
            <person name="Lin Y.C."/>
            <person name="Xu Q."/>
            <person name="Chen L.J."/>
            <person name="Yoshida K."/>
            <person name="Fujiwara S."/>
            <person name="Wang Z.W."/>
            <person name="Zhang Y.Q."/>
            <person name="Mitsuda N."/>
            <person name="Wang M."/>
            <person name="Liu G.H."/>
            <person name="Pecoraro L."/>
            <person name="Huang H.X."/>
            <person name="Xiao X.J."/>
            <person name="Lin M."/>
            <person name="Wu X.Y."/>
            <person name="Wu W.L."/>
            <person name="Chen Y.Y."/>
            <person name="Chang S.B."/>
            <person name="Sakamoto S."/>
            <person name="Ohme-Takagi M."/>
            <person name="Yagi M."/>
            <person name="Zeng S.J."/>
            <person name="Shen C.Y."/>
            <person name="Yeh C.M."/>
            <person name="Luo Y.B."/>
            <person name="Tsai W.C."/>
            <person name="Van de Peer Y."/>
            <person name="Liu Z.J."/>
        </authorList>
    </citation>
    <scope>NUCLEOTIDE SEQUENCE [LARGE SCALE GENOMIC DNA]</scope>
    <source>
        <strain evidence="3">cv. Shenzhen</strain>
        <tissue evidence="2">Stem</tissue>
    </source>
</reference>
<dbReference type="PANTHER" id="PTHR34116">
    <property type="entry name" value="PLASMINOGEN ACTIVATOR INHIBITOR"/>
    <property type="match status" value="1"/>
</dbReference>
<evidence type="ECO:0000313" key="3">
    <source>
        <dbReference type="Proteomes" id="UP000236161"/>
    </source>
</evidence>
<dbReference type="EMBL" id="KZ451917">
    <property type="protein sequence ID" value="PKA62426.1"/>
    <property type="molecule type" value="Genomic_DNA"/>
</dbReference>
<feature type="transmembrane region" description="Helical" evidence="1">
    <location>
        <begin position="211"/>
        <end position="235"/>
    </location>
</feature>
<feature type="transmembrane region" description="Helical" evidence="1">
    <location>
        <begin position="90"/>
        <end position="111"/>
    </location>
</feature>
<keyword evidence="1" id="KW-0472">Membrane</keyword>
<accession>A0A2I0B3Q2</accession>
<feature type="transmembrane region" description="Helical" evidence="1">
    <location>
        <begin position="14"/>
        <end position="35"/>
    </location>
</feature>
<protein>
    <submittedName>
        <fullName evidence="2">Uncharacterized protein</fullName>
    </submittedName>
</protein>
<feature type="transmembrane region" description="Helical" evidence="1">
    <location>
        <begin position="247"/>
        <end position="266"/>
    </location>
</feature>
<feature type="transmembrane region" description="Helical" evidence="1">
    <location>
        <begin position="174"/>
        <end position="199"/>
    </location>
</feature>
<feature type="transmembrane region" description="Helical" evidence="1">
    <location>
        <begin position="123"/>
        <end position="148"/>
    </location>
</feature>